<proteinExistence type="predicted"/>
<keyword evidence="3" id="KW-1185">Reference proteome</keyword>
<sequence>MTVFLFFLFYSVDQYFSFLIINRFVELVIYLLAIITIVLTVVRLNKWLKTLRYRFRIEVIASILLILFFAHEFFAPYFYPENYLKEVGIEKIEMYHQLASPDLSAKELEKLAEGAVVKEMVAHYIITESYPNIGSLENIEVLDFKRNYSQYELLIQAEQPEGEKTYQYTFAKEGFDFKIIGFAQLD</sequence>
<feature type="transmembrane region" description="Helical" evidence="1">
    <location>
        <begin position="24"/>
        <end position="45"/>
    </location>
</feature>
<feature type="transmembrane region" description="Helical" evidence="1">
    <location>
        <begin position="57"/>
        <end position="79"/>
    </location>
</feature>
<dbReference type="EMBL" id="JAFBED010000012">
    <property type="protein sequence ID" value="MBM7621955.1"/>
    <property type="molecule type" value="Genomic_DNA"/>
</dbReference>
<keyword evidence="1" id="KW-1133">Transmembrane helix</keyword>
<keyword evidence="1" id="KW-0812">Transmembrane</keyword>
<protein>
    <submittedName>
        <fullName evidence="2">TusA-related sulfurtransferase</fullName>
    </submittedName>
</protein>
<name>A0ABS2P4R7_9BACI</name>
<evidence type="ECO:0000313" key="3">
    <source>
        <dbReference type="Proteomes" id="UP000737402"/>
    </source>
</evidence>
<evidence type="ECO:0000313" key="2">
    <source>
        <dbReference type="EMBL" id="MBM7621955.1"/>
    </source>
</evidence>
<keyword evidence="1" id="KW-0472">Membrane</keyword>
<accession>A0ABS2P4R7</accession>
<reference evidence="2 3" key="1">
    <citation type="submission" date="2021-01" db="EMBL/GenBank/DDBJ databases">
        <title>Genomic Encyclopedia of Type Strains, Phase IV (KMG-IV): sequencing the most valuable type-strain genomes for metagenomic binning, comparative biology and taxonomic classification.</title>
        <authorList>
            <person name="Goeker M."/>
        </authorList>
    </citation>
    <scope>NUCLEOTIDE SEQUENCE [LARGE SCALE GENOMIC DNA]</scope>
    <source>
        <strain evidence="2 3">DSM 25879</strain>
    </source>
</reference>
<gene>
    <name evidence="2" type="ORF">JOC95_003863</name>
</gene>
<organism evidence="2 3">
    <name type="scientific">Sutcliffiella tianshenii</name>
    <dbReference type="NCBI Taxonomy" id="1463404"/>
    <lineage>
        <taxon>Bacteria</taxon>
        <taxon>Bacillati</taxon>
        <taxon>Bacillota</taxon>
        <taxon>Bacilli</taxon>
        <taxon>Bacillales</taxon>
        <taxon>Bacillaceae</taxon>
        <taxon>Sutcliffiella</taxon>
    </lineage>
</organism>
<dbReference type="Proteomes" id="UP000737402">
    <property type="component" value="Unassembled WGS sequence"/>
</dbReference>
<comment type="caution">
    <text evidence="2">The sequence shown here is derived from an EMBL/GenBank/DDBJ whole genome shotgun (WGS) entry which is preliminary data.</text>
</comment>
<evidence type="ECO:0000256" key="1">
    <source>
        <dbReference type="SAM" id="Phobius"/>
    </source>
</evidence>